<dbReference type="Gene3D" id="3.90.230.10">
    <property type="entry name" value="Creatinase/methionine aminopeptidase superfamily"/>
    <property type="match status" value="1"/>
</dbReference>
<accession>A0A2W5QS67</accession>
<dbReference type="AlphaFoldDB" id="A0A2W5QS67"/>
<feature type="domain" description="Peptidase M24" evidence="1">
    <location>
        <begin position="19"/>
        <end position="181"/>
    </location>
</feature>
<protein>
    <submittedName>
        <fullName evidence="2">(Fe-S)-binding protein</fullName>
    </submittedName>
</protein>
<evidence type="ECO:0000313" key="2">
    <source>
        <dbReference type="EMBL" id="PZQ57603.1"/>
    </source>
</evidence>
<proteinExistence type="predicted"/>
<reference evidence="2 3" key="1">
    <citation type="submission" date="2017-08" db="EMBL/GenBank/DDBJ databases">
        <title>Infants hospitalized years apart are colonized by the same room-sourced microbial strains.</title>
        <authorList>
            <person name="Brooks B."/>
            <person name="Olm M.R."/>
            <person name="Firek B.A."/>
            <person name="Baker R."/>
            <person name="Thomas B.C."/>
            <person name="Morowitz M.J."/>
            <person name="Banfield J.F."/>
        </authorList>
    </citation>
    <scope>NUCLEOTIDE SEQUENCE [LARGE SCALE GENOMIC DNA]</scope>
    <source>
        <strain evidence="2">S2_005_002_R2_33</strain>
    </source>
</reference>
<evidence type="ECO:0000259" key="1">
    <source>
        <dbReference type="Pfam" id="PF00557"/>
    </source>
</evidence>
<dbReference type="InterPro" id="IPR000994">
    <property type="entry name" value="Pept_M24"/>
</dbReference>
<dbReference type="CDD" id="cd01066">
    <property type="entry name" value="APP_MetAP"/>
    <property type="match status" value="1"/>
</dbReference>
<dbReference type="SUPFAM" id="SSF55920">
    <property type="entry name" value="Creatinase/aminopeptidase"/>
    <property type="match status" value="1"/>
</dbReference>
<sequence>MSLSSSPREAVGPHYALDALREAQSLSWRALEHMAARIRPGMRESEAREIGHVVLAEMGMELAWHPVLVRFGQNTLKIFSDRSEGDAVLGENDIYFIDMGPVFLGHEGDVGATFAVGGDPEMEACARDVKVLFDRVQAIWNKGEVSGTALYARAEQEARAMGWLLNLDIRGHRVSDYPHSVYKGGNLGDFDAVPGGGLWILEMQIRHPTRPFGAFYEDLLA</sequence>
<comment type="caution">
    <text evidence="2">The sequence shown here is derived from an EMBL/GenBank/DDBJ whole genome shotgun (WGS) entry which is preliminary data.</text>
</comment>
<organism evidence="2 3">
    <name type="scientific">Novosphingobium pentaromativorans</name>
    <dbReference type="NCBI Taxonomy" id="205844"/>
    <lineage>
        <taxon>Bacteria</taxon>
        <taxon>Pseudomonadati</taxon>
        <taxon>Pseudomonadota</taxon>
        <taxon>Alphaproteobacteria</taxon>
        <taxon>Sphingomonadales</taxon>
        <taxon>Sphingomonadaceae</taxon>
        <taxon>Novosphingobium</taxon>
    </lineage>
</organism>
<dbReference type="Pfam" id="PF00557">
    <property type="entry name" value="Peptidase_M24"/>
    <property type="match status" value="1"/>
</dbReference>
<evidence type="ECO:0000313" key="3">
    <source>
        <dbReference type="Proteomes" id="UP000249082"/>
    </source>
</evidence>
<gene>
    <name evidence="2" type="ORF">DI555_01375</name>
</gene>
<name>A0A2W5QS67_9SPHN</name>
<dbReference type="EMBL" id="QFPX01000001">
    <property type="protein sequence ID" value="PZQ57603.1"/>
    <property type="molecule type" value="Genomic_DNA"/>
</dbReference>
<dbReference type="Proteomes" id="UP000249082">
    <property type="component" value="Unassembled WGS sequence"/>
</dbReference>
<dbReference type="InterPro" id="IPR036005">
    <property type="entry name" value="Creatinase/aminopeptidase-like"/>
</dbReference>